<dbReference type="Proteomes" id="UP000054921">
    <property type="component" value="Unassembled WGS sequence"/>
</dbReference>
<accession>A0A0W0S7L7</accession>
<feature type="compositionally biased region" description="Basic and acidic residues" evidence="1">
    <location>
        <begin position="387"/>
        <end position="414"/>
    </location>
</feature>
<evidence type="ECO:0000313" key="2">
    <source>
        <dbReference type="EMBL" id="KTC79415.1"/>
    </source>
</evidence>
<name>A0A0W0S7L7_9GAMM</name>
<dbReference type="PATRIC" id="fig|28084.5.peg.1562"/>
<evidence type="ECO:0000256" key="1">
    <source>
        <dbReference type="SAM" id="MobiDB-lite"/>
    </source>
</evidence>
<sequence length="423" mass="47602">MQTQYELYRENLDRERVNHEIISSGTVIARGVAAPYEGAPTPCVAAQFPLIEPNLQYVYTDALTGCAGIIAISGDAVPPETDFKSSSVLIIHDKGGDNLNSSEKLLEEFIIAEQKAGHTRMRLIWGNGVIEGAVLPTHRHITERMVGRLAQNYPHLDIKHLPNQMVLVADKQGNPLNLSGTPLAKVPTMDRLNQMSLEDICLKDQVDLKFDRPFQKEFIPTIAKAEKVVDHRNLIDAALKEGKFPPIWLLQSNESLKAYLDTKTAKLPSEGQAAIDHDKLIEKFKNHSNSFLKEIGKKLDDYTIRHGIYSWSSSNASKAELMSRKYWALLCMGTELMEGLDKKPVRKEIFDQDFLKKWIPKSMNATFSSKASSFVEKAKKFVDSQRIKTIDGSKKPEQTFRHDANAPETHRSTDELSTTNPKF</sequence>
<dbReference type="EMBL" id="LR134173">
    <property type="protein sequence ID" value="VEB37213.1"/>
    <property type="molecule type" value="Genomic_DNA"/>
</dbReference>
<reference evidence="2 4" key="1">
    <citation type="submission" date="2015-11" db="EMBL/GenBank/DDBJ databases">
        <title>Genomic analysis of 38 Legionella species identifies large and diverse effector repertoires.</title>
        <authorList>
            <person name="Burstein D."/>
            <person name="Amaro F."/>
            <person name="Zusman T."/>
            <person name="Lifshitz Z."/>
            <person name="Cohen O."/>
            <person name="Gilbert J.A."/>
            <person name="Pupko T."/>
            <person name="Shuman H.A."/>
            <person name="Segal G."/>
        </authorList>
    </citation>
    <scope>NUCLEOTIDE SEQUENCE [LARGE SCALE GENOMIC DNA]</scope>
    <source>
        <strain evidence="2 4">ORW</strain>
    </source>
</reference>
<organism evidence="2 4">
    <name type="scientific">Legionella cherrii</name>
    <dbReference type="NCBI Taxonomy" id="28084"/>
    <lineage>
        <taxon>Bacteria</taxon>
        <taxon>Pseudomonadati</taxon>
        <taxon>Pseudomonadota</taxon>
        <taxon>Gammaproteobacteria</taxon>
        <taxon>Legionellales</taxon>
        <taxon>Legionellaceae</taxon>
        <taxon>Legionella</taxon>
    </lineage>
</organism>
<evidence type="ECO:0000313" key="4">
    <source>
        <dbReference type="Proteomes" id="UP000054921"/>
    </source>
</evidence>
<evidence type="ECO:0000313" key="3">
    <source>
        <dbReference type="EMBL" id="VEB37213.1"/>
    </source>
</evidence>
<feature type="region of interest" description="Disordered" evidence="1">
    <location>
        <begin position="387"/>
        <end position="423"/>
    </location>
</feature>
<protein>
    <submittedName>
        <fullName evidence="2">Uncharacterized protein</fullName>
    </submittedName>
</protein>
<dbReference type="OrthoDB" id="9989262at2"/>
<dbReference type="AlphaFoldDB" id="A0A0W0S7L7"/>
<dbReference type="Proteomes" id="UP000277577">
    <property type="component" value="Chromosome"/>
</dbReference>
<gene>
    <name evidence="2" type="ORF">Lche_1435</name>
    <name evidence="3" type="ORF">NCTC11976_02101</name>
</gene>
<evidence type="ECO:0000313" key="5">
    <source>
        <dbReference type="Proteomes" id="UP000277577"/>
    </source>
</evidence>
<reference evidence="3 5" key="2">
    <citation type="submission" date="2018-12" db="EMBL/GenBank/DDBJ databases">
        <authorList>
            <consortium name="Pathogen Informatics"/>
        </authorList>
    </citation>
    <scope>NUCLEOTIDE SEQUENCE [LARGE SCALE GENOMIC DNA]</scope>
    <source>
        <strain evidence="3 5">NCTC11976</strain>
    </source>
</reference>
<dbReference type="EMBL" id="LNXW01000013">
    <property type="protein sequence ID" value="KTC79415.1"/>
    <property type="molecule type" value="Genomic_DNA"/>
</dbReference>
<dbReference type="RefSeq" id="WP_028381795.1">
    <property type="nucleotide sequence ID" value="NZ_CAAAIT010000008.1"/>
</dbReference>
<proteinExistence type="predicted"/>
<keyword evidence="5" id="KW-1185">Reference proteome</keyword>